<feature type="region of interest" description="Disordered" evidence="1">
    <location>
        <begin position="297"/>
        <end position="331"/>
    </location>
</feature>
<feature type="region of interest" description="Disordered" evidence="1">
    <location>
        <begin position="399"/>
        <end position="431"/>
    </location>
</feature>
<name>A0A4S4L1X2_9AGAM</name>
<feature type="compositionally biased region" description="Low complexity" evidence="1">
    <location>
        <begin position="541"/>
        <end position="558"/>
    </location>
</feature>
<proteinExistence type="predicted"/>
<accession>A0A4S4L1X2</accession>
<protein>
    <submittedName>
        <fullName evidence="2">Uncharacterized protein</fullName>
    </submittedName>
</protein>
<comment type="caution">
    <text evidence="2">The sequence shown here is derived from an EMBL/GenBank/DDBJ whole genome shotgun (WGS) entry which is preliminary data.</text>
</comment>
<organism evidence="2 3">
    <name type="scientific">Phellinidium pouzarii</name>
    <dbReference type="NCBI Taxonomy" id="167371"/>
    <lineage>
        <taxon>Eukaryota</taxon>
        <taxon>Fungi</taxon>
        <taxon>Dikarya</taxon>
        <taxon>Basidiomycota</taxon>
        <taxon>Agaricomycotina</taxon>
        <taxon>Agaricomycetes</taxon>
        <taxon>Hymenochaetales</taxon>
        <taxon>Hymenochaetaceae</taxon>
        <taxon>Phellinidium</taxon>
    </lineage>
</organism>
<feature type="region of interest" description="Disordered" evidence="1">
    <location>
        <begin position="585"/>
        <end position="614"/>
    </location>
</feature>
<dbReference type="EMBL" id="SGPK01000270">
    <property type="protein sequence ID" value="THH05319.1"/>
    <property type="molecule type" value="Genomic_DNA"/>
</dbReference>
<evidence type="ECO:0000313" key="3">
    <source>
        <dbReference type="Proteomes" id="UP000308199"/>
    </source>
</evidence>
<reference evidence="2 3" key="1">
    <citation type="submission" date="2019-02" db="EMBL/GenBank/DDBJ databases">
        <title>Genome sequencing of the rare red list fungi Phellinidium pouzarii.</title>
        <authorList>
            <person name="Buettner E."/>
            <person name="Kellner H."/>
        </authorList>
    </citation>
    <scope>NUCLEOTIDE SEQUENCE [LARGE SCALE GENOMIC DNA]</scope>
    <source>
        <strain evidence="2 3">DSM 108285</strain>
    </source>
</reference>
<feature type="region of interest" description="Disordered" evidence="1">
    <location>
        <begin position="520"/>
        <end position="560"/>
    </location>
</feature>
<feature type="compositionally biased region" description="Polar residues" evidence="1">
    <location>
        <begin position="401"/>
        <end position="410"/>
    </location>
</feature>
<feature type="compositionally biased region" description="Low complexity" evidence="1">
    <location>
        <begin position="378"/>
        <end position="387"/>
    </location>
</feature>
<dbReference type="Proteomes" id="UP000308199">
    <property type="component" value="Unassembled WGS sequence"/>
</dbReference>
<evidence type="ECO:0000256" key="1">
    <source>
        <dbReference type="SAM" id="MobiDB-lite"/>
    </source>
</evidence>
<feature type="region of interest" description="Disordered" evidence="1">
    <location>
        <begin position="367"/>
        <end position="387"/>
    </location>
</feature>
<evidence type="ECO:0000313" key="2">
    <source>
        <dbReference type="EMBL" id="THH05319.1"/>
    </source>
</evidence>
<keyword evidence="3" id="KW-1185">Reference proteome</keyword>
<dbReference type="AlphaFoldDB" id="A0A4S4L1X2"/>
<dbReference type="OrthoDB" id="3218262at2759"/>
<sequence length="680" mass="73597">MQSYSSRLSQWHLAIAALPDELCPPSVPSSPTSRARSEKLQDEIELAVRNGQNTSDFCKLRSTRLGYATMKPVISDSENLLEQEQNVPWILPETEEEWFEWERMMAERRSKLKGKDREILGSSDIQSQNALEKVISWKARLQSPSSSYATMHGGSSANIGRSQLGFPVVKRSSMFKEKKLKTLNPIFPGQKDTQRAIVERQSTLLDATGEQSAIQRPDTGKSSTVSAGDHVLVKGPNAECVLSEVLTNSKEIDALVTGSDEGRLAQLPDISVSFHSHQIKGAAILIIVQGLHPSFPSHLPTSTPKGSTEHSKGMFTFPPARTHSLGENTGGIEVIDSNLTSIGVAGKEQQSQPPSSRLLELEVVNHLPLHSTPPSPPNSSSNSPKLESLLRRPGMAMSAELVSSSATPPTKQIRPLTPPPEDGRQIPYTVPRTPELQPLKKYRAITPDNTIKLYNSAVVPDGPTTPQYSINGGGAIHELTFPRTPTQPVSGIDLLATSRRSKPRPRPPSRKQLALQMGLDGASAELSEDGGNPSPAKSDRSYFSSPASGESSGSSRGSTYHIPCVPTSPLAFTQSPARFAPLGESTQAASPKARLRFGGSSNSQTSCLPARRQQGLSREGTGLLGMTYDSQFDVDAQVNRLSNFLEQDVDLSAWVRDTDDEDEEEGAVEKLTYATSSVGI</sequence>
<gene>
    <name evidence="2" type="ORF">EW145_g4884</name>
</gene>